<evidence type="ECO:0000256" key="7">
    <source>
        <dbReference type="SAM" id="Phobius"/>
    </source>
</evidence>
<feature type="transmembrane region" description="Helical" evidence="7">
    <location>
        <begin position="171"/>
        <end position="191"/>
    </location>
</feature>
<dbReference type="GO" id="GO:0015174">
    <property type="term" value="F:basic amino acid transmembrane transporter activity"/>
    <property type="evidence" value="ECO:0007669"/>
    <property type="project" value="TreeGrafter"/>
</dbReference>
<dbReference type="SUPFAM" id="SSF103473">
    <property type="entry name" value="MFS general substrate transporter"/>
    <property type="match status" value="1"/>
</dbReference>
<keyword evidence="5 7" id="KW-0472">Membrane</keyword>
<evidence type="ECO:0000313" key="10">
    <source>
        <dbReference type="Proteomes" id="UP000799441"/>
    </source>
</evidence>
<accession>A0A9P4QK19</accession>
<organism evidence="9 10">
    <name type="scientific">Polychaeton citri CBS 116435</name>
    <dbReference type="NCBI Taxonomy" id="1314669"/>
    <lineage>
        <taxon>Eukaryota</taxon>
        <taxon>Fungi</taxon>
        <taxon>Dikarya</taxon>
        <taxon>Ascomycota</taxon>
        <taxon>Pezizomycotina</taxon>
        <taxon>Dothideomycetes</taxon>
        <taxon>Dothideomycetidae</taxon>
        <taxon>Capnodiales</taxon>
        <taxon>Capnodiaceae</taxon>
        <taxon>Polychaeton</taxon>
    </lineage>
</organism>
<dbReference type="Pfam" id="PF07690">
    <property type="entry name" value="MFS_1"/>
    <property type="match status" value="1"/>
</dbReference>
<feature type="transmembrane region" description="Helical" evidence="7">
    <location>
        <begin position="404"/>
        <end position="423"/>
    </location>
</feature>
<keyword evidence="2" id="KW-0813">Transport</keyword>
<dbReference type="InterPro" id="IPR020846">
    <property type="entry name" value="MFS_dom"/>
</dbReference>
<feature type="transmembrane region" description="Helical" evidence="7">
    <location>
        <begin position="85"/>
        <end position="106"/>
    </location>
</feature>
<feature type="transmembrane region" description="Helical" evidence="7">
    <location>
        <begin position="435"/>
        <end position="461"/>
    </location>
</feature>
<dbReference type="AlphaFoldDB" id="A0A9P4QK19"/>
<feature type="transmembrane region" description="Helical" evidence="7">
    <location>
        <begin position="269"/>
        <end position="288"/>
    </location>
</feature>
<feature type="transmembrane region" description="Helical" evidence="7">
    <location>
        <begin position="300"/>
        <end position="319"/>
    </location>
</feature>
<dbReference type="Gene3D" id="1.20.1250.20">
    <property type="entry name" value="MFS general substrate transporter like domains"/>
    <property type="match status" value="1"/>
</dbReference>
<evidence type="ECO:0000256" key="5">
    <source>
        <dbReference type="ARBA" id="ARBA00023136"/>
    </source>
</evidence>
<evidence type="ECO:0000256" key="2">
    <source>
        <dbReference type="ARBA" id="ARBA00022448"/>
    </source>
</evidence>
<evidence type="ECO:0000256" key="4">
    <source>
        <dbReference type="ARBA" id="ARBA00022989"/>
    </source>
</evidence>
<name>A0A9P4QK19_9PEZI</name>
<dbReference type="OrthoDB" id="3437016at2759"/>
<dbReference type="GO" id="GO:0012505">
    <property type="term" value="C:endomembrane system"/>
    <property type="evidence" value="ECO:0007669"/>
    <property type="project" value="UniProtKB-SubCell"/>
</dbReference>
<feature type="transmembrane region" description="Helical" evidence="7">
    <location>
        <begin position="473"/>
        <end position="495"/>
    </location>
</feature>
<feature type="transmembrane region" description="Helical" evidence="7">
    <location>
        <begin position="145"/>
        <end position="165"/>
    </location>
</feature>
<evidence type="ECO:0000313" key="9">
    <source>
        <dbReference type="EMBL" id="KAF2726187.1"/>
    </source>
</evidence>
<proteinExistence type="predicted"/>
<dbReference type="CDD" id="cd17502">
    <property type="entry name" value="MFS_Azr1_MDR_like"/>
    <property type="match status" value="1"/>
</dbReference>
<dbReference type="EMBL" id="MU003765">
    <property type="protein sequence ID" value="KAF2726187.1"/>
    <property type="molecule type" value="Genomic_DNA"/>
</dbReference>
<feature type="transmembrane region" description="Helical" evidence="7">
    <location>
        <begin position="379"/>
        <end position="397"/>
    </location>
</feature>
<feature type="transmembrane region" description="Helical" evidence="7">
    <location>
        <begin position="112"/>
        <end position="133"/>
    </location>
</feature>
<feature type="transmembrane region" description="Helical" evidence="7">
    <location>
        <begin position="544"/>
        <end position="563"/>
    </location>
</feature>
<dbReference type="PANTHER" id="PTHR23501">
    <property type="entry name" value="MAJOR FACILITATOR SUPERFAMILY"/>
    <property type="match status" value="1"/>
</dbReference>
<dbReference type="InterPro" id="IPR036259">
    <property type="entry name" value="MFS_trans_sf"/>
</dbReference>
<comment type="caution">
    <text evidence="9">The sequence shown here is derived from an EMBL/GenBank/DDBJ whole genome shotgun (WGS) entry which is preliminary data.</text>
</comment>
<feature type="transmembrane region" description="Helical" evidence="7">
    <location>
        <begin position="203"/>
        <end position="226"/>
    </location>
</feature>
<feature type="transmembrane region" description="Helical" evidence="7">
    <location>
        <begin position="238"/>
        <end position="257"/>
    </location>
</feature>
<evidence type="ECO:0000256" key="3">
    <source>
        <dbReference type="ARBA" id="ARBA00022692"/>
    </source>
</evidence>
<dbReference type="InterPro" id="IPR011701">
    <property type="entry name" value="MFS"/>
</dbReference>
<gene>
    <name evidence="9" type="ORF">K431DRAFT_280215</name>
</gene>
<dbReference type="Proteomes" id="UP000799441">
    <property type="component" value="Unassembled WGS sequence"/>
</dbReference>
<dbReference type="PANTHER" id="PTHR23501:SF191">
    <property type="entry name" value="VACUOLAR BASIC AMINO ACID TRANSPORTER 4"/>
    <property type="match status" value="1"/>
</dbReference>
<reference evidence="9" key="1">
    <citation type="journal article" date="2020" name="Stud. Mycol.">
        <title>101 Dothideomycetes genomes: a test case for predicting lifestyles and emergence of pathogens.</title>
        <authorList>
            <person name="Haridas S."/>
            <person name="Albert R."/>
            <person name="Binder M."/>
            <person name="Bloem J."/>
            <person name="Labutti K."/>
            <person name="Salamov A."/>
            <person name="Andreopoulos B."/>
            <person name="Baker S."/>
            <person name="Barry K."/>
            <person name="Bills G."/>
            <person name="Bluhm B."/>
            <person name="Cannon C."/>
            <person name="Castanera R."/>
            <person name="Culley D."/>
            <person name="Daum C."/>
            <person name="Ezra D."/>
            <person name="Gonzalez J."/>
            <person name="Henrissat B."/>
            <person name="Kuo A."/>
            <person name="Liang C."/>
            <person name="Lipzen A."/>
            <person name="Lutzoni F."/>
            <person name="Magnuson J."/>
            <person name="Mondo S."/>
            <person name="Nolan M."/>
            <person name="Ohm R."/>
            <person name="Pangilinan J."/>
            <person name="Park H.-J."/>
            <person name="Ramirez L."/>
            <person name="Alfaro M."/>
            <person name="Sun H."/>
            <person name="Tritt A."/>
            <person name="Yoshinaga Y."/>
            <person name="Zwiers L.-H."/>
            <person name="Turgeon B."/>
            <person name="Goodwin S."/>
            <person name="Spatafora J."/>
            <person name="Crous P."/>
            <person name="Grigoriev I."/>
        </authorList>
    </citation>
    <scope>NUCLEOTIDE SEQUENCE</scope>
    <source>
        <strain evidence="9">CBS 116435</strain>
    </source>
</reference>
<sequence length="578" mass="62795">MAKKDPLTVLDPSPVGNETQPLLNASGPTQPTQNGTFDNEPTGETLSQDDVEARAAQERREYDANSAPVADEPSTLKLALTMSSMWLSTFFAALDSTVVATLSGTISNDFDSFTLFSWLASGYLIANAAIQPLSGKLTDIYGRRAGLIFASTFFAIGTLMCGLAQEQWVIILGRVIAGAGGGCLNTISTFIGSDLIPLRRRGVWQGIGNIVYGTGMGLGGVFGGFINDRIGWRWAFHIQVPFIVVAGIWACCMVNVPVKDTDTAKIKRVDFLGAFLLSASLVLLLLGLNSGGNIVPWNHPLVYVPLPLSFICLLGFIYVEDKIAPEPVIPVRLLLHRTVAAACLTNWFETMSVFGLLYYGPIYFQVILNLSATQAGVRLIPQSVGAAIGSLSCGLIMRATGRYFWLNVFMQLLSLVACALILGTFNEHVELVPPFIYLFMEGTAYGAMLTITLLSLIAAVDHKYQALITSASYAFRSTGSTIGITIASTVFQNVLKQKLYEEFGDGPDATEQIRRIRNSVDEVRRLPAGWHDAVITAYMNALQGVWVVVFGFAVLAALTSLFIREHILYGNLERRNSK</sequence>
<feature type="region of interest" description="Disordered" evidence="6">
    <location>
        <begin position="1"/>
        <end position="52"/>
    </location>
</feature>
<keyword evidence="3 7" id="KW-0812">Transmembrane</keyword>
<feature type="domain" description="Major facilitator superfamily (MFS) profile" evidence="8">
    <location>
        <begin position="81"/>
        <end position="568"/>
    </location>
</feature>
<evidence type="ECO:0000259" key="8">
    <source>
        <dbReference type="PROSITE" id="PS50850"/>
    </source>
</evidence>
<evidence type="ECO:0000256" key="1">
    <source>
        <dbReference type="ARBA" id="ARBA00004127"/>
    </source>
</evidence>
<protein>
    <submittedName>
        <fullName evidence="9">Major facilitator superfamily transporter</fullName>
    </submittedName>
</protein>
<keyword evidence="4 7" id="KW-1133">Transmembrane helix</keyword>
<comment type="subcellular location">
    <subcellularLocation>
        <location evidence="1">Endomembrane system</location>
        <topology evidence="1">Multi-pass membrane protein</topology>
    </subcellularLocation>
</comment>
<feature type="transmembrane region" description="Helical" evidence="7">
    <location>
        <begin position="339"/>
        <end position="359"/>
    </location>
</feature>
<dbReference type="PROSITE" id="PS50850">
    <property type="entry name" value="MFS"/>
    <property type="match status" value="1"/>
</dbReference>
<keyword evidence="10" id="KW-1185">Reference proteome</keyword>
<evidence type="ECO:0000256" key="6">
    <source>
        <dbReference type="SAM" id="MobiDB-lite"/>
    </source>
</evidence>
<dbReference type="GO" id="GO:0000329">
    <property type="term" value="C:fungal-type vacuole membrane"/>
    <property type="evidence" value="ECO:0007669"/>
    <property type="project" value="TreeGrafter"/>
</dbReference>
<feature type="compositionally biased region" description="Polar residues" evidence="6">
    <location>
        <begin position="16"/>
        <end position="48"/>
    </location>
</feature>